<dbReference type="Gene3D" id="3.40.50.720">
    <property type="entry name" value="NAD(P)-binding Rossmann-like Domain"/>
    <property type="match status" value="1"/>
</dbReference>
<dbReference type="OrthoDB" id="47007at2759"/>
<dbReference type="InterPro" id="IPR057326">
    <property type="entry name" value="KR_dom"/>
</dbReference>
<dbReference type="FunFam" id="3.40.50.720:FF:000173">
    <property type="entry name" value="3-oxoacyl-[acyl-carrier protein] reductase"/>
    <property type="match status" value="1"/>
</dbReference>
<proteinExistence type="inferred from homology"/>
<keyword evidence="2" id="KW-0521">NADP</keyword>
<organism evidence="6 7">
    <name type="scientific">Rhizopus oryzae</name>
    <name type="common">Mucormycosis agent</name>
    <name type="synonym">Rhizopus arrhizus var. delemar</name>
    <dbReference type="NCBI Taxonomy" id="64495"/>
    <lineage>
        <taxon>Eukaryota</taxon>
        <taxon>Fungi</taxon>
        <taxon>Fungi incertae sedis</taxon>
        <taxon>Mucoromycota</taxon>
        <taxon>Mucoromycotina</taxon>
        <taxon>Mucoromycetes</taxon>
        <taxon>Mucorales</taxon>
        <taxon>Mucorineae</taxon>
        <taxon>Rhizopodaceae</taxon>
        <taxon>Rhizopus</taxon>
    </lineage>
</organism>
<evidence type="ECO:0000259" key="5">
    <source>
        <dbReference type="SMART" id="SM00822"/>
    </source>
</evidence>
<accession>A0A9P7C7T3</accession>
<comment type="similarity">
    <text evidence="1 4">Belongs to the short-chain dehydrogenases/reductases (SDR) family.</text>
</comment>
<dbReference type="Pfam" id="PF00106">
    <property type="entry name" value="adh_short"/>
    <property type="match status" value="1"/>
</dbReference>
<protein>
    <recommendedName>
        <fullName evidence="5">Ketoreductase domain-containing protein</fullName>
    </recommendedName>
</protein>
<dbReference type="PRINTS" id="PR00080">
    <property type="entry name" value="SDRFAMILY"/>
</dbReference>
<dbReference type="GO" id="GO:0016616">
    <property type="term" value="F:oxidoreductase activity, acting on the CH-OH group of donors, NAD or NADP as acceptor"/>
    <property type="evidence" value="ECO:0007669"/>
    <property type="project" value="TreeGrafter"/>
</dbReference>
<dbReference type="GO" id="GO:0006633">
    <property type="term" value="P:fatty acid biosynthetic process"/>
    <property type="evidence" value="ECO:0007669"/>
    <property type="project" value="TreeGrafter"/>
</dbReference>
<evidence type="ECO:0000256" key="1">
    <source>
        <dbReference type="ARBA" id="ARBA00006484"/>
    </source>
</evidence>
<dbReference type="PRINTS" id="PR00081">
    <property type="entry name" value="GDHRDH"/>
</dbReference>
<dbReference type="InterPro" id="IPR002347">
    <property type="entry name" value="SDR_fam"/>
</dbReference>
<dbReference type="SUPFAM" id="SSF51735">
    <property type="entry name" value="NAD(P)-binding Rossmann-fold domains"/>
    <property type="match status" value="1"/>
</dbReference>
<evidence type="ECO:0000313" key="6">
    <source>
        <dbReference type="EMBL" id="KAG1539835.1"/>
    </source>
</evidence>
<dbReference type="EMBL" id="JAANIT010001536">
    <property type="protein sequence ID" value="KAG1539835.1"/>
    <property type="molecule type" value="Genomic_DNA"/>
</dbReference>
<dbReference type="SMART" id="SM00822">
    <property type="entry name" value="PKS_KR"/>
    <property type="match status" value="1"/>
</dbReference>
<dbReference type="InterPro" id="IPR036291">
    <property type="entry name" value="NAD(P)-bd_dom_sf"/>
</dbReference>
<dbReference type="PANTHER" id="PTHR42760">
    <property type="entry name" value="SHORT-CHAIN DEHYDROGENASES/REDUCTASES FAMILY MEMBER"/>
    <property type="match status" value="1"/>
</dbReference>
<evidence type="ECO:0000256" key="4">
    <source>
        <dbReference type="RuleBase" id="RU000363"/>
    </source>
</evidence>
<dbReference type="GO" id="GO:0048038">
    <property type="term" value="F:quinone binding"/>
    <property type="evidence" value="ECO:0007669"/>
    <property type="project" value="TreeGrafter"/>
</dbReference>
<evidence type="ECO:0000256" key="3">
    <source>
        <dbReference type="ARBA" id="ARBA00023002"/>
    </source>
</evidence>
<dbReference type="AlphaFoldDB" id="A0A9P7C7T3"/>
<feature type="domain" description="Ketoreductase" evidence="5">
    <location>
        <begin position="6"/>
        <end position="187"/>
    </location>
</feature>
<dbReference type="PROSITE" id="PS00061">
    <property type="entry name" value="ADH_SHORT"/>
    <property type="match status" value="1"/>
</dbReference>
<dbReference type="InterPro" id="IPR020904">
    <property type="entry name" value="Sc_DH/Rdtase_CS"/>
</dbReference>
<evidence type="ECO:0000256" key="2">
    <source>
        <dbReference type="ARBA" id="ARBA00022857"/>
    </source>
</evidence>
<evidence type="ECO:0000313" key="7">
    <source>
        <dbReference type="Proteomes" id="UP000717996"/>
    </source>
</evidence>
<sequence>MRFAQKTAFITGATRGIGHCIAEAFARQGANTILVGRDFDRVRSTQEFFQTNFVNQSHQGVVLNISNRSEIDEVLKDTLKGQQVDYLINAAGISRDSLFVQLKNEDLDDIMNTNLLGTMRLTQHVAKSMIRKRKGGCIINISSVIGLEGNVGQTAYSASKAGLVGFTKSLAKELGPLQIRVNAIAPGFIDTDMTSTIDNDKRSKILSNIALHRFGKVEDVALAAQFIAESDYIHGQVLTIDGGLMI</sequence>
<gene>
    <name evidence="6" type="ORF">G6F51_008895</name>
</gene>
<dbReference type="Proteomes" id="UP000717996">
    <property type="component" value="Unassembled WGS sequence"/>
</dbReference>
<reference evidence="6" key="1">
    <citation type="journal article" date="2020" name="Microb. Genom.">
        <title>Genetic diversity of clinical and environmental Mucorales isolates obtained from an investigation of mucormycosis cases among solid organ transplant recipients.</title>
        <authorList>
            <person name="Nguyen M.H."/>
            <person name="Kaul D."/>
            <person name="Muto C."/>
            <person name="Cheng S.J."/>
            <person name="Richter R.A."/>
            <person name="Bruno V.M."/>
            <person name="Liu G."/>
            <person name="Beyhan S."/>
            <person name="Sundermann A.J."/>
            <person name="Mounaud S."/>
            <person name="Pasculle A.W."/>
            <person name="Nierman W.C."/>
            <person name="Driscoll E."/>
            <person name="Cumbie R."/>
            <person name="Clancy C.J."/>
            <person name="Dupont C.L."/>
        </authorList>
    </citation>
    <scope>NUCLEOTIDE SEQUENCE</scope>
    <source>
        <strain evidence="6">GL16</strain>
    </source>
</reference>
<dbReference type="PANTHER" id="PTHR42760:SF133">
    <property type="entry name" value="3-OXOACYL-[ACYL-CARRIER-PROTEIN] REDUCTASE"/>
    <property type="match status" value="1"/>
</dbReference>
<comment type="caution">
    <text evidence="6">The sequence shown here is derived from an EMBL/GenBank/DDBJ whole genome shotgun (WGS) entry which is preliminary data.</text>
</comment>
<name>A0A9P7C7T3_RHIOR</name>
<keyword evidence="3" id="KW-0560">Oxidoreductase</keyword>